<keyword evidence="1" id="KW-1133">Transmembrane helix</keyword>
<dbReference type="RefSeq" id="WP_303301399.1">
    <property type="nucleotide sequence ID" value="NZ_BAABDA010000002.1"/>
</dbReference>
<reference evidence="2" key="1">
    <citation type="submission" date="2023-07" db="EMBL/GenBank/DDBJ databases">
        <title>Two novel species in the genus Flavivirga.</title>
        <authorList>
            <person name="Kwon K."/>
        </authorList>
    </citation>
    <scope>NUCLEOTIDE SEQUENCE</scope>
    <source>
        <strain evidence="2">KACC 14158</strain>
    </source>
</reference>
<keyword evidence="1" id="KW-0812">Transmembrane</keyword>
<evidence type="ECO:0000313" key="3">
    <source>
        <dbReference type="Proteomes" id="UP001176806"/>
    </source>
</evidence>
<protein>
    <submittedName>
        <fullName evidence="2">Uncharacterized protein</fullName>
    </submittedName>
</protein>
<dbReference type="Proteomes" id="UP001176806">
    <property type="component" value="Unassembled WGS sequence"/>
</dbReference>
<comment type="caution">
    <text evidence="2">The sequence shown here is derived from an EMBL/GenBank/DDBJ whole genome shotgun (WGS) entry which is preliminary data.</text>
</comment>
<keyword evidence="3" id="KW-1185">Reference proteome</keyword>
<feature type="transmembrane region" description="Helical" evidence="1">
    <location>
        <begin position="15"/>
        <end position="35"/>
    </location>
</feature>
<accession>A0ABT8WM92</accession>
<feature type="transmembrane region" description="Helical" evidence="1">
    <location>
        <begin position="78"/>
        <end position="100"/>
    </location>
</feature>
<feature type="transmembrane region" description="Helical" evidence="1">
    <location>
        <begin position="41"/>
        <end position="66"/>
    </location>
</feature>
<dbReference type="EMBL" id="JAUOEL010000002">
    <property type="protein sequence ID" value="MDO5974265.1"/>
    <property type="molecule type" value="Genomic_DNA"/>
</dbReference>
<name>A0ABT8WM92_9FLAO</name>
<proteinExistence type="predicted"/>
<evidence type="ECO:0000256" key="1">
    <source>
        <dbReference type="SAM" id="Phobius"/>
    </source>
</evidence>
<keyword evidence="1" id="KW-0472">Membrane</keyword>
<sequence>MKPSLNLKKTTNSKLVLLGAIICLIYFILLVILSIYKVDIIILGVLIELFTIPFILLLLFLTFISIKNNIKNRFNIKSNYFFSFLLLGLSIIILTIATIYD</sequence>
<evidence type="ECO:0000313" key="2">
    <source>
        <dbReference type="EMBL" id="MDO5974265.1"/>
    </source>
</evidence>
<organism evidence="2 3">
    <name type="scientific">Flavivirga jejuensis</name>
    <dbReference type="NCBI Taxonomy" id="870487"/>
    <lineage>
        <taxon>Bacteria</taxon>
        <taxon>Pseudomonadati</taxon>
        <taxon>Bacteroidota</taxon>
        <taxon>Flavobacteriia</taxon>
        <taxon>Flavobacteriales</taxon>
        <taxon>Flavobacteriaceae</taxon>
        <taxon>Flavivirga</taxon>
    </lineage>
</organism>
<gene>
    <name evidence="2" type="ORF">Q4Q40_08725</name>
</gene>